<sequence>MGNLPNNSDDFWVNKVRGWWRRASRESYSSCGCCDRCPWKAPCYHSRNSNTVVTHREYVTDVSNSSGVFVNNSSGSSSVFRINPSNTRVFNWLSSIAGSYDSYKFTRVRFTYVPYAGSNTPGRLYLGWDADSQDVIQPDRASLANFSPTSEDSVWTDSYLVIPVDREWRFVDDTNISSRKLVDLGQLVLATWGGVDNTVCGEVYVEYSVELRQPQPPSGFVQVGRVDVPGILTFTGPAFVPASDLSISDTSFSFNLNTAGQYALSIDLQATTSGTLTVAGNCTLLGVVKSQFASGVGIYMCIVRSTGGPNSAASISIGTLTGLSRVQFFLSRGTTSAGIRVTCISSERHLS</sequence>
<accession>Q7T4J9</accession>
<dbReference type="GeneID" id="1482027"/>
<keyword evidence="4 8" id="KW-0167">Capsid protein</keyword>
<keyword evidence="6" id="KW-1142">T=3 icosahedral capsid protein</keyword>
<name>Q7T4J9_9TOMB</name>
<evidence type="ECO:0000313" key="9">
    <source>
        <dbReference type="Proteomes" id="UP000202054"/>
    </source>
</evidence>
<proteinExistence type="inferred from homology"/>
<dbReference type="SUPFAM" id="SSF88633">
    <property type="entry name" value="Positive stranded ssRNA viruses"/>
    <property type="match status" value="1"/>
</dbReference>
<evidence type="ECO:0000256" key="6">
    <source>
        <dbReference type="ARBA" id="ARBA00023060"/>
    </source>
</evidence>
<protein>
    <recommendedName>
        <fullName evidence="3">Capsid protein</fullName>
    </recommendedName>
</protein>
<keyword evidence="5" id="KW-0946">Virion</keyword>
<evidence type="ECO:0000259" key="7">
    <source>
        <dbReference type="Pfam" id="PF00729"/>
    </source>
</evidence>
<evidence type="ECO:0000256" key="5">
    <source>
        <dbReference type="ARBA" id="ARBA00022844"/>
    </source>
</evidence>
<dbReference type="Pfam" id="PF00729">
    <property type="entry name" value="Viral_coat"/>
    <property type="match status" value="1"/>
</dbReference>
<gene>
    <name evidence="8" type="primary">p38</name>
</gene>
<feature type="domain" description="Icosahedral viral capsid protein S" evidence="7">
    <location>
        <begin position="41"/>
        <end position="216"/>
    </location>
</feature>
<keyword evidence="9" id="KW-1185">Reference proteome</keyword>
<evidence type="ECO:0000256" key="4">
    <source>
        <dbReference type="ARBA" id="ARBA00022561"/>
    </source>
</evidence>
<dbReference type="KEGG" id="vg:1482027"/>
<dbReference type="RefSeq" id="NP_862839.1">
    <property type="nucleotide sequence ID" value="NC_004995.1"/>
</dbReference>
<evidence type="ECO:0000256" key="1">
    <source>
        <dbReference type="ARBA" id="ARBA00004328"/>
    </source>
</evidence>
<reference evidence="8 9" key="1">
    <citation type="journal article" date="2002" name="Intervirology">
        <title>The genome organization of pea stem necrosis virus and its assignment to the genus Carmovirus.</title>
        <authorList>
            <person name="Suzuki S."/>
            <person name="Hase S."/>
            <person name="Takahashi T."/>
            <person name="Ikegami M."/>
        </authorList>
    </citation>
    <scope>NUCLEOTIDE SEQUENCE [LARGE SCALE GENOMIC DNA]</scope>
</reference>
<comment type="subcellular location">
    <subcellularLocation>
        <location evidence="1">Virion</location>
    </subcellularLocation>
</comment>
<dbReference type="GO" id="GO:0005198">
    <property type="term" value="F:structural molecule activity"/>
    <property type="evidence" value="ECO:0007669"/>
    <property type="project" value="InterPro"/>
</dbReference>
<dbReference type="InterPro" id="IPR029053">
    <property type="entry name" value="Viral_coat"/>
</dbReference>
<dbReference type="EMBL" id="AB086951">
    <property type="protein sequence ID" value="BAC78646.1"/>
    <property type="molecule type" value="Genomic_RNA"/>
</dbReference>
<evidence type="ECO:0000256" key="2">
    <source>
        <dbReference type="ARBA" id="ARBA00007446"/>
    </source>
</evidence>
<evidence type="ECO:0000256" key="3">
    <source>
        <dbReference type="ARBA" id="ARBA00018091"/>
    </source>
</evidence>
<dbReference type="Gene3D" id="2.60.40.4030">
    <property type="match status" value="1"/>
</dbReference>
<dbReference type="InterPro" id="IPR000937">
    <property type="entry name" value="Capsid_prot_S-dom_vir"/>
</dbReference>
<comment type="similarity">
    <text evidence="2">Belongs to the icosahedral plant coat protein family.</text>
</comment>
<dbReference type="OrthoDB" id="10131at10239"/>
<evidence type="ECO:0000313" key="8">
    <source>
        <dbReference type="EMBL" id="BAC78646.1"/>
    </source>
</evidence>
<dbReference type="PRINTS" id="PR00233">
    <property type="entry name" value="ICOSAHEDRAL"/>
</dbReference>
<dbReference type="Proteomes" id="UP000202054">
    <property type="component" value="Segment"/>
</dbReference>
<dbReference type="GO" id="GO:0039617">
    <property type="term" value="C:T=3 icosahedral viral capsid"/>
    <property type="evidence" value="ECO:0007669"/>
    <property type="project" value="UniProtKB-KW"/>
</dbReference>
<organism evidence="8 9">
    <name type="scientific">Pea stem necrosis virus</name>
    <dbReference type="NCBI Taxonomy" id="199361"/>
    <lineage>
        <taxon>Viruses</taxon>
        <taxon>Riboviria</taxon>
        <taxon>Orthornavirae</taxon>
        <taxon>Kitrinoviricota</taxon>
        <taxon>Tolucaviricetes</taxon>
        <taxon>Tolivirales</taxon>
        <taxon>Tombusviridae</taxon>
        <taxon>Procedovirinae</taxon>
        <taxon>Gammacarmovirus</taxon>
        <taxon>Gammacarmovirus pisi</taxon>
    </lineage>
</organism>
<dbReference type="Gene3D" id="2.60.120.20">
    <property type="match status" value="1"/>
</dbReference>